<dbReference type="PROSITE" id="PS50110">
    <property type="entry name" value="RESPONSE_REGULATORY"/>
    <property type="match status" value="2"/>
</dbReference>
<keyword evidence="1 2" id="KW-0597">Phosphoprotein</keyword>
<gene>
    <name evidence="4" type="ORF">SAMN05421760_110102</name>
</gene>
<feature type="domain" description="Response regulatory" evidence="3">
    <location>
        <begin position="7"/>
        <end position="124"/>
    </location>
</feature>
<dbReference type="EMBL" id="FTOE01000010">
    <property type="protein sequence ID" value="SIT00056.1"/>
    <property type="molecule type" value="Genomic_DNA"/>
</dbReference>
<name>A0A1N7NP01_9GAMM</name>
<evidence type="ECO:0000313" key="4">
    <source>
        <dbReference type="EMBL" id="SIT00056.1"/>
    </source>
</evidence>
<evidence type="ECO:0000256" key="2">
    <source>
        <dbReference type="PROSITE-ProRule" id="PRU00169"/>
    </source>
</evidence>
<dbReference type="Proteomes" id="UP000185999">
    <property type="component" value="Unassembled WGS sequence"/>
</dbReference>
<dbReference type="PANTHER" id="PTHR44591">
    <property type="entry name" value="STRESS RESPONSE REGULATOR PROTEIN 1"/>
    <property type="match status" value="1"/>
</dbReference>
<sequence length="267" mass="30079">MNFSELFVLIIEPSRVQRTIIINHLKSFGITHIDEYDEGQSALTAIRLQTPDIVLSSMHLPDMTGTDVINIMRQDTSLADITFLLVSSETHYRYLEPIRQSGAIAILPKPFTRKDLGVALQSTLHYLIDIDTPDDSKPEDFENIRILLVDDSSVSRKYLHQTLTNIGIHEITEAKDGAEALETLKQQTFDLIISDYNMPNIDGREMVEYIRAHGQQPTIPVMMVTSEQNKNQLAAIQNAGVSALCAKPLSYDIMKKVIEQLVLNDDI</sequence>
<reference evidence="5" key="1">
    <citation type="submission" date="2017-01" db="EMBL/GenBank/DDBJ databases">
        <authorList>
            <person name="Varghese N."/>
            <person name="Submissions S."/>
        </authorList>
    </citation>
    <scope>NUCLEOTIDE SEQUENCE [LARGE SCALE GENOMIC DNA]</scope>
    <source>
        <strain evidence="5">DSM 22306</strain>
    </source>
</reference>
<comment type="caution">
    <text evidence="2">Lacks conserved residue(s) required for the propagation of feature annotation.</text>
</comment>
<evidence type="ECO:0000313" key="5">
    <source>
        <dbReference type="Proteomes" id="UP000185999"/>
    </source>
</evidence>
<dbReference type="GO" id="GO:0000160">
    <property type="term" value="P:phosphorelay signal transduction system"/>
    <property type="evidence" value="ECO:0007669"/>
    <property type="project" value="InterPro"/>
</dbReference>
<dbReference type="SMART" id="SM00448">
    <property type="entry name" value="REC"/>
    <property type="match status" value="2"/>
</dbReference>
<dbReference type="SUPFAM" id="SSF52172">
    <property type="entry name" value="CheY-like"/>
    <property type="match status" value="2"/>
</dbReference>
<dbReference type="OrthoDB" id="9800897at2"/>
<organism evidence="4 5">
    <name type="scientific">Neptunomonas antarctica</name>
    <dbReference type="NCBI Taxonomy" id="619304"/>
    <lineage>
        <taxon>Bacteria</taxon>
        <taxon>Pseudomonadati</taxon>
        <taxon>Pseudomonadota</taxon>
        <taxon>Gammaproteobacteria</taxon>
        <taxon>Oceanospirillales</taxon>
        <taxon>Oceanospirillaceae</taxon>
        <taxon>Neptunomonas</taxon>
    </lineage>
</organism>
<evidence type="ECO:0000256" key="1">
    <source>
        <dbReference type="ARBA" id="ARBA00022553"/>
    </source>
</evidence>
<dbReference type="Gene3D" id="3.40.50.2300">
    <property type="match status" value="2"/>
</dbReference>
<dbReference type="STRING" id="619304.SAMN05421760_110102"/>
<dbReference type="InterPro" id="IPR011006">
    <property type="entry name" value="CheY-like_superfamily"/>
</dbReference>
<dbReference type="InterPro" id="IPR001789">
    <property type="entry name" value="Sig_transdc_resp-reg_receiver"/>
</dbReference>
<dbReference type="PANTHER" id="PTHR44591:SF3">
    <property type="entry name" value="RESPONSE REGULATORY DOMAIN-CONTAINING PROTEIN"/>
    <property type="match status" value="1"/>
</dbReference>
<accession>A0A1N7NP01</accession>
<feature type="modified residue" description="4-aspartylphosphate" evidence="2">
    <location>
        <position position="195"/>
    </location>
</feature>
<proteinExistence type="predicted"/>
<keyword evidence="5" id="KW-1185">Reference proteome</keyword>
<protein>
    <submittedName>
        <fullName evidence="4">Two-component system, chemotaxis family, response regulator CheY</fullName>
    </submittedName>
</protein>
<evidence type="ECO:0000259" key="3">
    <source>
        <dbReference type="PROSITE" id="PS50110"/>
    </source>
</evidence>
<dbReference type="Pfam" id="PF00072">
    <property type="entry name" value="Response_reg"/>
    <property type="match status" value="2"/>
</dbReference>
<dbReference type="RefSeq" id="WP_054339931.1">
    <property type="nucleotide sequence ID" value="NZ_FTOE01000010.1"/>
</dbReference>
<dbReference type="CDD" id="cd00156">
    <property type="entry name" value="REC"/>
    <property type="match status" value="1"/>
</dbReference>
<dbReference type="InterPro" id="IPR050595">
    <property type="entry name" value="Bact_response_regulator"/>
</dbReference>
<feature type="domain" description="Response regulatory" evidence="3">
    <location>
        <begin position="145"/>
        <end position="262"/>
    </location>
</feature>
<dbReference type="AlphaFoldDB" id="A0A1N7NP01"/>